<feature type="transmembrane region" description="Helical" evidence="5">
    <location>
        <begin position="76"/>
        <end position="97"/>
    </location>
</feature>
<feature type="transmembrane region" description="Helical" evidence="5">
    <location>
        <begin position="131"/>
        <end position="150"/>
    </location>
</feature>
<feature type="transmembrane region" description="Helical" evidence="5">
    <location>
        <begin position="286"/>
        <end position="306"/>
    </location>
</feature>
<name>A0ABQ7HXA3_9MICR</name>
<feature type="domain" description="Sugar phosphate transporter" evidence="6">
    <location>
        <begin position="10"/>
        <end position="305"/>
    </location>
</feature>
<evidence type="ECO:0000256" key="2">
    <source>
        <dbReference type="ARBA" id="ARBA00022692"/>
    </source>
</evidence>
<comment type="caution">
    <text evidence="7">The sequence shown here is derived from an EMBL/GenBank/DDBJ whole genome shotgun (WGS) entry which is preliminary data.</text>
</comment>
<feature type="transmembrane region" description="Helical" evidence="5">
    <location>
        <begin position="188"/>
        <end position="210"/>
    </location>
</feature>
<keyword evidence="8" id="KW-1185">Reference proteome</keyword>
<feature type="transmembrane region" description="Helical" evidence="5">
    <location>
        <begin position="7"/>
        <end position="27"/>
    </location>
</feature>
<reference evidence="7 8" key="1">
    <citation type="submission" date="2019-01" db="EMBL/GenBank/DDBJ databases">
        <title>Genomes sequencing and comparative genomics of infectious freshwater microsporidia, Cucumispora dikerogammari and Thelohania contejeani.</title>
        <authorList>
            <person name="Cormier A."/>
            <person name="Giraud I."/>
            <person name="Wattier R."/>
            <person name="Teixeira M."/>
            <person name="Grandjean F."/>
            <person name="Rigaud T."/>
            <person name="Cordaux R."/>
        </authorList>
    </citation>
    <scope>NUCLEOTIDE SEQUENCE [LARGE SCALE GENOMIC DNA]</scope>
    <source>
        <strain evidence="7">T1</strain>
        <tissue evidence="7">Spores</tissue>
    </source>
</reference>
<dbReference type="Pfam" id="PF03151">
    <property type="entry name" value="TPT"/>
    <property type="match status" value="1"/>
</dbReference>
<keyword evidence="4 5" id="KW-0472">Membrane</keyword>
<evidence type="ECO:0000313" key="8">
    <source>
        <dbReference type="Proteomes" id="UP001516464"/>
    </source>
</evidence>
<dbReference type="PANTHER" id="PTHR11132">
    <property type="entry name" value="SOLUTE CARRIER FAMILY 35"/>
    <property type="match status" value="1"/>
</dbReference>
<feature type="transmembrane region" description="Helical" evidence="5">
    <location>
        <begin position="261"/>
        <end position="280"/>
    </location>
</feature>
<evidence type="ECO:0000259" key="6">
    <source>
        <dbReference type="Pfam" id="PF03151"/>
    </source>
</evidence>
<proteinExistence type="predicted"/>
<organism evidence="7 8">
    <name type="scientific">Astathelohania contejeani</name>
    <dbReference type="NCBI Taxonomy" id="164912"/>
    <lineage>
        <taxon>Eukaryota</taxon>
        <taxon>Fungi</taxon>
        <taxon>Fungi incertae sedis</taxon>
        <taxon>Microsporidia</taxon>
        <taxon>Astathelohaniidae</taxon>
        <taxon>Astathelohania</taxon>
    </lineage>
</organism>
<feature type="transmembrane region" description="Helical" evidence="5">
    <location>
        <begin position="39"/>
        <end position="56"/>
    </location>
</feature>
<evidence type="ECO:0000313" key="7">
    <source>
        <dbReference type="EMBL" id="KAF7682808.1"/>
    </source>
</evidence>
<comment type="subcellular location">
    <subcellularLocation>
        <location evidence="1">Membrane</location>
        <topology evidence="1">Multi-pass membrane protein</topology>
    </subcellularLocation>
</comment>
<protein>
    <submittedName>
        <fullName evidence="7">Solute carrier family 35 member C2</fullName>
    </submittedName>
</protein>
<evidence type="ECO:0000256" key="3">
    <source>
        <dbReference type="ARBA" id="ARBA00022989"/>
    </source>
</evidence>
<feature type="transmembrane region" description="Helical" evidence="5">
    <location>
        <begin position="230"/>
        <end position="249"/>
    </location>
</feature>
<sequence length="343" mass="38613">MTRLKSLLFISFYVVLYYTTSLTLSFLTSYVLSKNEYNFRFPLFITSAQNFIHYLLARTASALLRLRTEKRKISEYLRSTLPCAVAGAIDIGISSYSLRSVSLAFYTMVKSSAPVFVLLSGFVFGIEAPSITLFLIIFLIGAGVFLTSMTGTHFNAHGFGLISMASFMAGFRWAFIQYLIQKRSMRKVGILFTIRDLCLPISVMLLALSATFEGLREIVTSEFFSTRRAITRNCGFIMLSGWLSFLLLLSEFLLVERTSVVFLSVAGIVKELIIVIYSVIRRDIQLHTINIIGLVVSIIGVLFYNLRNLRHENTTNIPVSIEKDEIEKIVTINDSGLVSKLNI</sequence>
<evidence type="ECO:0000256" key="4">
    <source>
        <dbReference type="ARBA" id="ARBA00023136"/>
    </source>
</evidence>
<accession>A0ABQ7HXA3</accession>
<dbReference type="InterPro" id="IPR050186">
    <property type="entry name" value="TPT_transporter"/>
</dbReference>
<evidence type="ECO:0000256" key="1">
    <source>
        <dbReference type="ARBA" id="ARBA00004141"/>
    </source>
</evidence>
<dbReference type="InterPro" id="IPR004853">
    <property type="entry name" value="Sugar_P_trans_dom"/>
</dbReference>
<dbReference type="Proteomes" id="UP001516464">
    <property type="component" value="Unassembled WGS sequence"/>
</dbReference>
<feature type="transmembrane region" description="Helical" evidence="5">
    <location>
        <begin position="103"/>
        <end position="124"/>
    </location>
</feature>
<feature type="transmembrane region" description="Helical" evidence="5">
    <location>
        <begin position="156"/>
        <end position="176"/>
    </location>
</feature>
<keyword evidence="2 5" id="KW-0812">Transmembrane</keyword>
<evidence type="ECO:0000256" key="5">
    <source>
        <dbReference type="SAM" id="Phobius"/>
    </source>
</evidence>
<dbReference type="EMBL" id="SBIQ01000176">
    <property type="protein sequence ID" value="KAF7682808.1"/>
    <property type="molecule type" value="Genomic_DNA"/>
</dbReference>
<gene>
    <name evidence="7" type="primary">SLC35C2</name>
    <name evidence="7" type="ORF">TCON_1973</name>
</gene>
<keyword evidence="3 5" id="KW-1133">Transmembrane helix</keyword>